<evidence type="ECO:0000313" key="3">
    <source>
        <dbReference type="Proteomes" id="UP000244184"/>
    </source>
</evidence>
<organism evidence="2 3">
    <name type="scientific">Paenibacillus elgii</name>
    <dbReference type="NCBI Taxonomy" id="189691"/>
    <lineage>
        <taxon>Bacteria</taxon>
        <taxon>Bacillati</taxon>
        <taxon>Bacillota</taxon>
        <taxon>Bacilli</taxon>
        <taxon>Bacillales</taxon>
        <taxon>Paenibacillaceae</taxon>
        <taxon>Paenibacillus</taxon>
    </lineage>
</organism>
<feature type="transmembrane region" description="Helical" evidence="1">
    <location>
        <begin position="12"/>
        <end position="34"/>
    </location>
</feature>
<dbReference type="AlphaFoldDB" id="A0A2T6G1N2"/>
<keyword evidence="1" id="KW-0472">Membrane</keyword>
<keyword evidence="1" id="KW-0812">Transmembrane</keyword>
<gene>
    <name evidence="2" type="ORF">C8Z91_16835</name>
</gene>
<proteinExistence type="predicted"/>
<accession>A0A2T6G1N2</accession>
<keyword evidence="1" id="KW-1133">Transmembrane helix</keyword>
<feature type="transmembrane region" description="Helical" evidence="1">
    <location>
        <begin position="40"/>
        <end position="60"/>
    </location>
</feature>
<comment type="caution">
    <text evidence="2">The sequence shown here is derived from an EMBL/GenBank/DDBJ whole genome shotgun (WGS) entry which is preliminary data.</text>
</comment>
<dbReference type="EMBL" id="PYHP01000043">
    <property type="protein sequence ID" value="PUA38064.1"/>
    <property type="molecule type" value="Genomic_DNA"/>
</dbReference>
<name>A0A2T6G1N2_9BACL</name>
<reference evidence="2 3" key="1">
    <citation type="submission" date="2018-03" db="EMBL/GenBank/DDBJ databases">
        <title>Genome sequence of Paenibacillus elgii strain AC13 an antimicrobial compound producing bacteria.</title>
        <authorList>
            <person name="Kurokawa A.S."/>
            <person name="Araujo J.F."/>
            <person name="Costa R.A."/>
            <person name="Ortega D.B."/>
            <person name="Pires A.S."/>
            <person name="Pappas G.J.Jr."/>
            <person name="Franco O.L."/>
            <person name="Barreto C."/>
            <person name="Magalhaes B.S."/>
            <person name="Kruger R.H."/>
        </authorList>
    </citation>
    <scope>NUCLEOTIDE SEQUENCE [LARGE SCALE GENOMIC DNA]</scope>
    <source>
        <strain evidence="2 3">AC13</strain>
    </source>
</reference>
<dbReference type="Proteomes" id="UP000244184">
    <property type="component" value="Unassembled WGS sequence"/>
</dbReference>
<evidence type="ECO:0000313" key="2">
    <source>
        <dbReference type="EMBL" id="PUA38064.1"/>
    </source>
</evidence>
<sequence>MIGCVAVLKQKAIINAAAGGLSFAIFGMLTQYFMVKDISVPASLVGGASWFIGSLIISSFKQAK</sequence>
<protein>
    <submittedName>
        <fullName evidence="2">Uncharacterized protein</fullName>
    </submittedName>
</protein>
<evidence type="ECO:0000256" key="1">
    <source>
        <dbReference type="SAM" id="Phobius"/>
    </source>
</evidence>